<feature type="compositionally biased region" description="Polar residues" evidence="2">
    <location>
        <begin position="300"/>
        <end position="333"/>
    </location>
</feature>
<dbReference type="PANTHER" id="PTHR35838">
    <property type="entry name" value="CHROMOSOME 21, WHOLE GENOME SHOTGUN SEQUENCE"/>
    <property type="match status" value="1"/>
</dbReference>
<dbReference type="PANTHER" id="PTHR35838:SF1">
    <property type="entry name" value="TRICHOHYALIN-LIKE"/>
    <property type="match status" value="1"/>
</dbReference>
<feature type="coiled-coil region" evidence="1">
    <location>
        <begin position="440"/>
        <end position="505"/>
    </location>
</feature>
<sequence>MLPQKTGGIFSVDFIDNIRQQLTAPDNVGDPKTCLQEKLAVLEKWLRHGMSRFSKENLQIFLTHLLLYTEANSSGTWTLKSIEQIQQILIKMKLQSNGKLSDDERRLSNYFHNFINDIAHIRTIKSAFDSGIYDSLYENYYDPATDPIEIKQRRRKSREVQRKGVSDQEADSGTGSQADASDAGEATLLSPRQVGVSTLEIICGDEHEKLSVIVHELIDIKSRWQNLLSEKEINLDDFDPDSEHELHHLAPYGSYEPVLRLLSDIFTKCYKCIELSKQWLNLAPKVYPSLPLSRSSTLSGKSTVKTDMSRSVPSSAKPRSSRPQTSKPGSSRQRLVIMKPRVAKFKPVQINKPLANDLTTDDSDLSLDLKVETYRSENSSRIVSDRYGDIKSNTYRVGQSSDYSGTVLSGSFTSDAKTPPPSPKAADVKEGNYNYLIVQLRETLRNIDDLEISLQNYRLEIDTLYTHEDRINNLEYKYNSVSHQFESLNRNQESDEAKLKDMEEKLSFALSGTSKFFDYQRGIVDLNTRIQKRANEMKMLKFQINVLEQDYQLEAEIKPNFENFVEELKVDIMETERLLKEEKTEKLRLETEMASLNPKGSSSGFYDREFTSDSQTSGFNGFSDTQSDLDYEILKSGSQDTISDRFEAVSLSSQQKQPESTLAWDR</sequence>
<proteinExistence type="predicted"/>
<evidence type="ECO:0000313" key="3">
    <source>
        <dbReference type="EMBL" id="KAK6165536.1"/>
    </source>
</evidence>
<name>A0AAN8GAW4_PATCE</name>
<protein>
    <submittedName>
        <fullName evidence="3">Uncharacterized protein</fullName>
    </submittedName>
</protein>
<organism evidence="3 4">
    <name type="scientific">Patella caerulea</name>
    <name type="common">Rayed Mediterranean limpet</name>
    <dbReference type="NCBI Taxonomy" id="87958"/>
    <lineage>
        <taxon>Eukaryota</taxon>
        <taxon>Metazoa</taxon>
        <taxon>Spiralia</taxon>
        <taxon>Lophotrochozoa</taxon>
        <taxon>Mollusca</taxon>
        <taxon>Gastropoda</taxon>
        <taxon>Patellogastropoda</taxon>
        <taxon>Patelloidea</taxon>
        <taxon>Patellidae</taxon>
        <taxon>Patella</taxon>
    </lineage>
</organism>
<dbReference type="Proteomes" id="UP001347796">
    <property type="component" value="Unassembled WGS sequence"/>
</dbReference>
<evidence type="ECO:0000256" key="2">
    <source>
        <dbReference type="SAM" id="MobiDB-lite"/>
    </source>
</evidence>
<dbReference type="EMBL" id="JAZGQO010000021">
    <property type="protein sequence ID" value="KAK6165536.1"/>
    <property type="molecule type" value="Genomic_DNA"/>
</dbReference>
<dbReference type="AlphaFoldDB" id="A0AAN8GAW4"/>
<feature type="region of interest" description="Disordered" evidence="2">
    <location>
        <begin position="151"/>
        <end position="184"/>
    </location>
</feature>
<accession>A0AAN8GAW4</accession>
<comment type="caution">
    <text evidence="3">The sequence shown here is derived from an EMBL/GenBank/DDBJ whole genome shotgun (WGS) entry which is preliminary data.</text>
</comment>
<feature type="region of interest" description="Disordered" evidence="2">
    <location>
        <begin position="293"/>
        <end position="336"/>
    </location>
</feature>
<keyword evidence="1" id="KW-0175">Coiled coil</keyword>
<gene>
    <name evidence="3" type="ORF">SNE40_022448</name>
</gene>
<evidence type="ECO:0000313" key="4">
    <source>
        <dbReference type="Proteomes" id="UP001347796"/>
    </source>
</evidence>
<reference evidence="3 4" key="1">
    <citation type="submission" date="2024-01" db="EMBL/GenBank/DDBJ databases">
        <title>The genome of the rayed Mediterranean limpet Patella caerulea (Linnaeus, 1758).</title>
        <authorList>
            <person name="Anh-Thu Weber A."/>
            <person name="Halstead-Nussloch G."/>
        </authorList>
    </citation>
    <scope>NUCLEOTIDE SEQUENCE [LARGE SCALE GENOMIC DNA]</scope>
    <source>
        <strain evidence="3">AATW-2023a</strain>
        <tissue evidence="3">Whole specimen</tissue>
    </source>
</reference>
<evidence type="ECO:0000256" key="1">
    <source>
        <dbReference type="SAM" id="Coils"/>
    </source>
</evidence>
<feature type="coiled-coil region" evidence="1">
    <location>
        <begin position="565"/>
        <end position="592"/>
    </location>
</feature>
<keyword evidence="4" id="KW-1185">Reference proteome</keyword>